<organism evidence="1 2">
    <name type="scientific">Glycine soja</name>
    <name type="common">Wild soybean</name>
    <dbReference type="NCBI Taxonomy" id="3848"/>
    <lineage>
        <taxon>Eukaryota</taxon>
        <taxon>Viridiplantae</taxon>
        <taxon>Streptophyta</taxon>
        <taxon>Embryophyta</taxon>
        <taxon>Tracheophyta</taxon>
        <taxon>Spermatophyta</taxon>
        <taxon>Magnoliopsida</taxon>
        <taxon>eudicotyledons</taxon>
        <taxon>Gunneridae</taxon>
        <taxon>Pentapetalae</taxon>
        <taxon>rosids</taxon>
        <taxon>fabids</taxon>
        <taxon>Fabales</taxon>
        <taxon>Fabaceae</taxon>
        <taxon>Papilionoideae</taxon>
        <taxon>50 kb inversion clade</taxon>
        <taxon>NPAAA clade</taxon>
        <taxon>indigoferoid/millettioid clade</taxon>
        <taxon>Phaseoleae</taxon>
        <taxon>Glycine</taxon>
        <taxon>Glycine subgen. Soja</taxon>
    </lineage>
</organism>
<name>A0A445LW50_GLYSO</name>
<protein>
    <submittedName>
        <fullName evidence="1">Uncharacterized protein</fullName>
    </submittedName>
</protein>
<sequence>MSSIVRSRGRSEEKVSVGFTFSTTSGAATLLRICSTLLMEGLSALSGLATQLNLISSSSNSPFNLLSAASITFPSE</sequence>
<evidence type="ECO:0000313" key="1">
    <source>
        <dbReference type="EMBL" id="RZC27442.1"/>
    </source>
</evidence>
<dbReference type="AlphaFoldDB" id="A0A445LW50"/>
<gene>
    <name evidence="1" type="ORF">D0Y65_005513</name>
</gene>
<reference evidence="1 2" key="1">
    <citation type="submission" date="2018-09" db="EMBL/GenBank/DDBJ databases">
        <title>A high-quality reference genome of wild soybean provides a powerful tool to mine soybean genomes.</title>
        <authorList>
            <person name="Xie M."/>
            <person name="Chung C.Y.L."/>
            <person name="Li M.-W."/>
            <person name="Wong F.-L."/>
            <person name="Chan T.-F."/>
            <person name="Lam H.-M."/>
        </authorList>
    </citation>
    <scope>NUCLEOTIDE SEQUENCE [LARGE SCALE GENOMIC DNA]</scope>
    <source>
        <strain evidence="2">cv. W05</strain>
        <tissue evidence="1">Hypocotyl of etiolated seedlings</tissue>
    </source>
</reference>
<keyword evidence="2" id="KW-1185">Reference proteome</keyword>
<evidence type="ECO:0000313" key="2">
    <source>
        <dbReference type="Proteomes" id="UP000289340"/>
    </source>
</evidence>
<dbReference type="Proteomes" id="UP000289340">
    <property type="component" value="Chromosome 2"/>
</dbReference>
<proteinExistence type="predicted"/>
<dbReference type="EMBL" id="QZWG01000002">
    <property type="protein sequence ID" value="RZC27442.1"/>
    <property type="molecule type" value="Genomic_DNA"/>
</dbReference>
<accession>A0A445LW50</accession>
<comment type="caution">
    <text evidence="1">The sequence shown here is derived from an EMBL/GenBank/DDBJ whole genome shotgun (WGS) entry which is preliminary data.</text>
</comment>